<evidence type="ECO:0000313" key="3">
    <source>
        <dbReference type="EMBL" id="XBG60788.1"/>
    </source>
</evidence>
<dbReference type="Pfam" id="PF05036">
    <property type="entry name" value="SPOR"/>
    <property type="match status" value="1"/>
</dbReference>
<proteinExistence type="predicted"/>
<reference evidence="3" key="1">
    <citation type="submission" date="2024-05" db="EMBL/GenBank/DDBJ databases">
        <title>Pontimicrobium maritimus sp. nov., isolated form sea water.</title>
        <authorList>
            <person name="Muhammad N."/>
            <person name="Vuong T.Q."/>
            <person name="Han H.L."/>
            <person name="Kim S.-G."/>
        </authorList>
    </citation>
    <scope>NUCLEOTIDE SEQUENCE</scope>
    <source>
        <strain evidence="3">SW4</strain>
    </source>
</reference>
<organism evidence="3">
    <name type="scientific">Pontimicrobium sp. SW4</name>
    <dbReference type="NCBI Taxonomy" id="3153519"/>
    <lineage>
        <taxon>Bacteria</taxon>
        <taxon>Pseudomonadati</taxon>
        <taxon>Bacteroidota</taxon>
        <taxon>Flavobacteriia</taxon>
        <taxon>Flavobacteriales</taxon>
        <taxon>Flavobacteriaceae</taxon>
        <taxon>Pontimicrobium</taxon>
    </lineage>
</organism>
<evidence type="ECO:0000259" key="2">
    <source>
        <dbReference type="Pfam" id="PF05036"/>
    </source>
</evidence>
<dbReference type="EMBL" id="CP157199">
    <property type="protein sequence ID" value="XBG60788.1"/>
    <property type="molecule type" value="Genomic_DNA"/>
</dbReference>
<dbReference type="InterPro" id="IPR007730">
    <property type="entry name" value="SPOR-like_dom"/>
</dbReference>
<accession>A0AAU7BRN4</accession>
<sequence length="127" mass="15088">MMIKTGYKYLILTFLFSVLFANTIEAQDGVVKVNQDKDIETLIRLKKDVNRTLVNYRIQIYNGNRQGANKAEMEFKQIFSDWNPDMKFQTPNYKIWVGNFKTRLEADRALLRIKKEFRNAFIINLKN</sequence>
<protein>
    <submittedName>
        <fullName evidence="3">SPOR domain-containing protein</fullName>
    </submittedName>
</protein>
<feature type="domain" description="SPOR" evidence="2">
    <location>
        <begin position="55"/>
        <end position="123"/>
    </location>
</feature>
<dbReference type="GO" id="GO:0042834">
    <property type="term" value="F:peptidoglycan binding"/>
    <property type="evidence" value="ECO:0007669"/>
    <property type="project" value="InterPro"/>
</dbReference>
<feature type="signal peptide" evidence="1">
    <location>
        <begin position="1"/>
        <end position="26"/>
    </location>
</feature>
<dbReference type="RefSeq" id="WP_347923018.1">
    <property type="nucleotide sequence ID" value="NZ_CP157199.1"/>
</dbReference>
<dbReference type="AlphaFoldDB" id="A0AAU7BRN4"/>
<gene>
    <name evidence="3" type="ORF">ABGB03_13070</name>
</gene>
<name>A0AAU7BRN4_9FLAO</name>
<evidence type="ECO:0000256" key="1">
    <source>
        <dbReference type="SAM" id="SignalP"/>
    </source>
</evidence>
<keyword evidence="1" id="KW-0732">Signal</keyword>
<feature type="chain" id="PRO_5043649739" evidence="1">
    <location>
        <begin position="27"/>
        <end position="127"/>
    </location>
</feature>